<comment type="caution">
    <text evidence="1">The sequence shown here is derived from an EMBL/GenBank/DDBJ whole genome shotgun (WGS) entry which is preliminary data.</text>
</comment>
<dbReference type="PATRIC" id="fig|1658765.3.peg.3488"/>
<reference evidence="1 2" key="1">
    <citation type="submission" date="2015-06" db="EMBL/GenBank/DDBJ databases">
        <title>Marinobacter subterrani, a genetically tractable neutrophilic iron-oxidizing strain isolated from the Soudan Iron Mine.</title>
        <authorList>
            <person name="Bonis B.M."/>
            <person name="Gralnick J.A."/>
        </authorList>
    </citation>
    <scope>NUCLEOTIDE SEQUENCE [LARGE SCALE GENOMIC DNA]</scope>
    <source>
        <strain evidence="1 2">JG233</strain>
    </source>
</reference>
<evidence type="ECO:0008006" key="3">
    <source>
        <dbReference type="Google" id="ProtNLM"/>
    </source>
</evidence>
<name>A0A0J7J4A8_9GAMM</name>
<evidence type="ECO:0000313" key="2">
    <source>
        <dbReference type="Proteomes" id="UP000036102"/>
    </source>
</evidence>
<dbReference type="AlphaFoldDB" id="A0A0J7J4A8"/>
<accession>A0A0J7J4A8</accession>
<gene>
    <name evidence="1" type="ORF">Msub_20223</name>
</gene>
<protein>
    <recommendedName>
        <fullName evidence="3">SprT-like family</fullName>
    </recommendedName>
</protein>
<dbReference type="STRING" id="1658765.Msub_20223"/>
<evidence type="ECO:0000313" key="1">
    <source>
        <dbReference type="EMBL" id="KMQ73027.1"/>
    </source>
</evidence>
<dbReference type="EMBL" id="LFBU01000002">
    <property type="protein sequence ID" value="KMQ73027.1"/>
    <property type="molecule type" value="Genomic_DNA"/>
</dbReference>
<organism evidence="1 2">
    <name type="scientific">Marinobacter subterrani</name>
    <dbReference type="NCBI Taxonomy" id="1658765"/>
    <lineage>
        <taxon>Bacteria</taxon>
        <taxon>Pseudomonadati</taxon>
        <taxon>Pseudomonadota</taxon>
        <taxon>Gammaproteobacteria</taxon>
        <taxon>Pseudomonadales</taxon>
        <taxon>Marinobacteraceae</taxon>
        <taxon>Marinobacter</taxon>
    </lineage>
</organism>
<dbReference type="Proteomes" id="UP000036102">
    <property type="component" value="Unassembled WGS sequence"/>
</dbReference>
<sequence>MQKTPLTAQTVISLGELMCAVTHDCLWQPAEQWVRARTPGSVLHCRVGSGQATYHRYDPRDRQHLITYGIRMIAAKHQPETASGWLSAREIRKRGYFGGELSTLNLLAHTCCHEFAHLLQQSAGQRYRGSVHNRHFYRILDELHDTGAAQSTRGALAELAGKRGLPLPDTTFAPVDTRRQLAQWQVGDTVRFGTGRRELHGQIIRVNRKTCTVDGIGPSKGVRYRVPVQMLSPLTPPR</sequence>
<proteinExistence type="predicted"/>
<keyword evidence="2" id="KW-1185">Reference proteome</keyword>